<dbReference type="GO" id="GO:0004034">
    <property type="term" value="F:aldose 1-epimerase activity"/>
    <property type="evidence" value="ECO:0007669"/>
    <property type="project" value="UniProtKB-EC"/>
</dbReference>
<feature type="binding site" evidence="8">
    <location>
        <begin position="180"/>
        <end position="182"/>
    </location>
    <ligand>
        <name>beta-D-galactose</name>
        <dbReference type="ChEBI" id="CHEBI:27667"/>
    </ligand>
</feature>
<dbReference type="PANTHER" id="PTHR10091:SF0">
    <property type="entry name" value="GALACTOSE MUTAROTASE"/>
    <property type="match status" value="1"/>
</dbReference>
<comment type="caution">
    <text evidence="9">The sequence shown here is derived from an EMBL/GenBank/DDBJ whole genome shotgun (WGS) entry which is preliminary data.</text>
</comment>
<dbReference type="InterPro" id="IPR011013">
    <property type="entry name" value="Gal_mutarotase_sf_dom"/>
</dbReference>
<dbReference type="EC" id="5.1.3.3" evidence="5"/>
<evidence type="ECO:0000313" key="10">
    <source>
        <dbReference type="Proteomes" id="UP000295493"/>
    </source>
</evidence>
<dbReference type="InterPro" id="IPR008183">
    <property type="entry name" value="Aldose_1/G6P_1-epimerase"/>
</dbReference>
<reference evidence="9 10" key="1">
    <citation type="submission" date="2019-03" db="EMBL/GenBank/DDBJ databases">
        <title>Genomic Encyclopedia of Type Strains, Phase IV (KMG-IV): sequencing the most valuable type-strain genomes for metagenomic binning, comparative biology and taxonomic classification.</title>
        <authorList>
            <person name="Goeker M."/>
        </authorList>
    </citation>
    <scope>NUCLEOTIDE SEQUENCE [LARGE SCALE GENOMIC DNA]</scope>
    <source>
        <strain evidence="9 10">DSM 25059</strain>
    </source>
</reference>
<gene>
    <name evidence="9" type="ORF">EV664_101510</name>
</gene>
<comment type="pathway">
    <text evidence="1 5">Carbohydrate metabolism; hexose metabolism.</text>
</comment>
<feature type="binding site" evidence="8">
    <location>
        <begin position="80"/>
        <end position="81"/>
    </location>
    <ligand>
        <name>beta-D-galactose</name>
        <dbReference type="ChEBI" id="CHEBI:27667"/>
    </ligand>
</feature>
<dbReference type="InterPro" id="IPR014718">
    <property type="entry name" value="GH-type_carb-bd"/>
</dbReference>
<feature type="binding site" evidence="7">
    <location>
        <position position="254"/>
    </location>
    <ligand>
        <name>beta-D-galactose</name>
        <dbReference type="ChEBI" id="CHEBI:27667"/>
    </ligand>
</feature>
<dbReference type="PANTHER" id="PTHR10091">
    <property type="entry name" value="ALDOSE-1-EPIMERASE"/>
    <property type="match status" value="1"/>
</dbReference>
<protein>
    <recommendedName>
        <fullName evidence="5">Aldose 1-epimerase</fullName>
        <ecNumber evidence="5">5.1.3.3</ecNumber>
    </recommendedName>
</protein>
<keyword evidence="10" id="KW-1185">Reference proteome</keyword>
<dbReference type="PIRSF" id="PIRSF005096">
    <property type="entry name" value="GALM"/>
    <property type="match status" value="1"/>
</dbReference>
<comment type="catalytic activity">
    <reaction evidence="5">
        <text>alpha-D-glucose = beta-D-glucose</text>
        <dbReference type="Rhea" id="RHEA:10264"/>
        <dbReference type="ChEBI" id="CHEBI:15903"/>
        <dbReference type="ChEBI" id="CHEBI:17925"/>
        <dbReference type="EC" id="5.1.3.3"/>
    </reaction>
</comment>
<dbReference type="InterPro" id="IPR015443">
    <property type="entry name" value="Aldose_1-epimerase"/>
</dbReference>
<evidence type="ECO:0000256" key="2">
    <source>
        <dbReference type="ARBA" id="ARBA00006206"/>
    </source>
</evidence>
<dbReference type="Gene3D" id="2.70.98.10">
    <property type="match status" value="1"/>
</dbReference>
<dbReference type="AlphaFoldDB" id="A0A4R6FY93"/>
<evidence type="ECO:0000256" key="5">
    <source>
        <dbReference type="PIRNR" id="PIRNR005096"/>
    </source>
</evidence>
<sequence>MTAIREAFGTLDDGSAIEAVTLSNRGGITARILTLGATLQSLHVPDREGLSADIVLGHDSAAEYLTANCFFGATIGRFANRIAGGSFRIDGRDYRIPPNDGPNALHSGAGGFHTRIWSIEHIETGPPARAIFRYHSPDGEQGFPGNLTVAASYTLDDDDRLTLEYTAVSDAPTIVSITHHSYFNLAGAASEHGALDARLTLYADSFTPIDRMMIPTGAIQAVEGTPFDFRAPIAIGARVRNGDDEQIRLARGYDHNMVLNGESGTLRPAARMDDPRSGRIVAISTTAPGMQFYSGNSLDGNVRGKQGKFYRQGDGVAFEPQHFPDSPNQPAFPGARLDPGETYRNVICFAFSSNCG</sequence>
<dbReference type="SUPFAM" id="SSF74650">
    <property type="entry name" value="Galactose mutarotase-like"/>
    <property type="match status" value="1"/>
</dbReference>
<dbReference type="Pfam" id="PF01263">
    <property type="entry name" value="Aldose_epim"/>
    <property type="match status" value="1"/>
</dbReference>
<dbReference type="GO" id="GO:0005737">
    <property type="term" value="C:cytoplasm"/>
    <property type="evidence" value="ECO:0007669"/>
    <property type="project" value="TreeGrafter"/>
</dbReference>
<evidence type="ECO:0000256" key="1">
    <source>
        <dbReference type="ARBA" id="ARBA00005028"/>
    </source>
</evidence>
<evidence type="ECO:0000256" key="6">
    <source>
        <dbReference type="PIRSR" id="PIRSR005096-1"/>
    </source>
</evidence>
<comment type="similarity">
    <text evidence="2 5">Belongs to the aldose epimerase family.</text>
</comment>
<dbReference type="GO" id="GO:0033499">
    <property type="term" value="P:galactose catabolic process via UDP-galactose, Leloir pathway"/>
    <property type="evidence" value="ECO:0007669"/>
    <property type="project" value="TreeGrafter"/>
</dbReference>
<dbReference type="RefSeq" id="WP_133494087.1">
    <property type="nucleotide sequence ID" value="NZ_BMLU01000001.1"/>
</dbReference>
<dbReference type="UniPathway" id="UPA00242"/>
<keyword evidence="4 5" id="KW-0119">Carbohydrate metabolism</keyword>
<feature type="active site" description="Proton acceptor" evidence="6">
    <location>
        <position position="319"/>
    </location>
</feature>
<dbReference type="GO" id="GO:0006006">
    <property type="term" value="P:glucose metabolic process"/>
    <property type="evidence" value="ECO:0007669"/>
    <property type="project" value="TreeGrafter"/>
</dbReference>
<evidence type="ECO:0000313" key="9">
    <source>
        <dbReference type="EMBL" id="TDN86932.1"/>
    </source>
</evidence>
<feature type="active site" description="Proton donor" evidence="6">
    <location>
        <position position="180"/>
    </location>
</feature>
<keyword evidence="3 5" id="KW-0413">Isomerase</keyword>
<dbReference type="EMBL" id="SNWD01000001">
    <property type="protein sequence ID" value="TDN86932.1"/>
    <property type="molecule type" value="Genomic_DNA"/>
</dbReference>
<evidence type="ECO:0000256" key="8">
    <source>
        <dbReference type="PIRSR" id="PIRSR005096-3"/>
    </source>
</evidence>
<accession>A0A4R6FY93</accession>
<dbReference type="CDD" id="cd09019">
    <property type="entry name" value="galactose_mutarotase_like"/>
    <property type="match status" value="1"/>
</dbReference>
<dbReference type="InterPro" id="IPR047215">
    <property type="entry name" value="Galactose_mutarotase-like"/>
</dbReference>
<dbReference type="NCBIfam" id="NF008277">
    <property type="entry name" value="PRK11055.1"/>
    <property type="match status" value="1"/>
</dbReference>
<dbReference type="GO" id="GO:0030246">
    <property type="term" value="F:carbohydrate binding"/>
    <property type="evidence" value="ECO:0007669"/>
    <property type="project" value="InterPro"/>
</dbReference>
<evidence type="ECO:0000256" key="7">
    <source>
        <dbReference type="PIRSR" id="PIRSR005096-2"/>
    </source>
</evidence>
<organism evidence="9 10">
    <name type="scientific">Stakelama pacifica</name>
    <dbReference type="NCBI Taxonomy" id="517720"/>
    <lineage>
        <taxon>Bacteria</taxon>
        <taxon>Pseudomonadati</taxon>
        <taxon>Pseudomonadota</taxon>
        <taxon>Alphaproteobacteria</taxon>
        <taxon>Sphingomonadales</taxon>
        <taxon>Sphingomonadaceae</taxon>
        <taxon>Stakelama</taxon>
    </lineage>
</organism>
<name>A0A4R6FY93_9SPHN</name>
<proteinExistence type="inferred from homology"/>
<dbReference type="OrthoDB" id="9779408at2"/>
<evidence type="ECO:0000256" key="4">
    <source>
        <dbReference type="ARBA" id="ARBA00023277"/>
    </source>
</evidence>
<evidence type="ECO:0000256" key="3">
    <source>
        <dbReference type="ARBA" id="ARBA00023235"/>
    </source>
</evidence>
<dbReference type="Proteomes" id="UP000295493">
    <property type="component" value="Unassembled WGS sequence"/>
</dbReference>